<name>A0AAW0GBW8_9APHY</name>
<organism evidence="1 2">
    <name type="scientific">Cerrena zonata</name>
    <dbReference type="NCBI Taxonomy" id="2478898"/>
    <lineage>
        <taxon>Eukaryota</taxon>
        <taxon>Fungi</taxon>
        <taxon>Dikarya</taxon>
        <taxon>Basidiomycota</taxon>
        <taxon>Agaricomycotina</taxon>
        <taxon>Agaricomycetes</taxon>
        <taxon>Polyporales</taxon>
        <taxon>Cerrenaceae</taxon>
        <taxon>Cerrena</taxon>
    </lineage>
</organism>
<accession>A0AAW0GBW8</accession>
<evidence type="ECO:0000313" key="1">
    <source>
        <dbReference type="EMBL" id="KAK7689042.1"/>
    </source>
</evidence>
<comment type="caution">
    <text evidence="1">The sequence shown here is derived from an EMBL/GenBank/DDBJ whole genome shotgun (WGS) entry which is preliminary data.</text>
</comment>
<reference evidence="1 2" key="1">
    <citation type="submission" date="2022-09" db="EMBL/GenBank/DDBJ databases">
        <authorList>
            <person name="Palmer J.M."/>
        </authorList>
    </citation>
    <scope>NUCLEOTIDE SEQUENCE [LARGE SCALE GENOMIC DNA]</scope>
    <source>
        <strain evidence="1 2">DSM 7382</strain>
    </source>
</reference>
<sequence>MMQKSYVNSFPVSLVVIQVSHLASVTYRRGEQEGSAGAILPTFHAMGIFAQMCCPLSTGHFVGLYTPQEPQSLVVPNAHNLLEVIRTTGCAITVVVPTSLEGVSPISGSD</sequence>
<dbReference type="AlphaFoldDB" id="A0AAW0GBW8"/>
<dbReference type="InterPro" id="IPR042099">
    <property type="entry name" value="ANL_N_sf"/>
</dbReference>
<evidence type="ECO:0000313" key="2">
    <source>
        <dbReference type="Proteomes" id="UP001385951"/>
    </source>
</evidence>
<evidence type="ECO:0008006" key="3">
    <source>
        <dbReference type="Google" id="ProtNLM"/>
    </source>
</evidence>
<keyword evidence="2" id="KW-1185">Reference proteome</keyword>
<protein>
    <recommendedName>
        <fullName evidence="3">AMP-dependent synthetase/ligase domain-containing protein</fullName>
    </recommendedName>
</protein>
<dbReference type="Proteomes" id="UP001385951">
    <property type="component" value="Unassembled WGS sequence"/>
</dbReference>
<gene>
    <name evidence="1" type="ORF">QCA50_007733</name>
</gene>
<dbReference type="EMBL" id="JASBNA010000009">
    <property type="protein sequence ID" value="KAK7689042.1"/>
    <property type="molecule type" value="Genomic_DNA"/>
</dbReference>
<proteinExistence type="predicted"/>
<dbReference type="SUPFAM" id="SSF56801">
    <property type="entry name" value="Acetyl-CoA synthetase-like"/>
    <property type="match status" value="1"/>
</dbReference>
<dbReference type="Gene3D" id="3.40.50.12780">
    <property type="entry name" value="N-terminal domain of ligase-like"/>
    <property type="match status" value="1"/>
</dbReference>